<reference evidence="3" key="1">
    <citation type="submission" date="2016-10" db="EMBL/GenBank/DDBJ databases">
        <authorList>
            <person name="Varghese N."/>
            <person name="Submissions S."/>
        </authorList>
    </citation>
    <scope>NUCLEOTIDE SEQUENCE [LARGE SCALE GENOMIC DNA]</scope>
    <source>
        <strain evidence="3">DSM 23313</strain>
    </source>
</reference>
<dbReference type="RefSeq" id="WP_090408393.1">
    <property type="nucleotide sequence ID" value="NZ_FNDQ01000011.1"/>
</dbReference>
<feature type="domain" description="Lipid/polyisoprenoid-binding YceI-like" evidence="1">
    <location>
        <begin position="38"/>
        <end position="161"/>
    </location>
</feature>
<accession>A0A1G8EIZ8</accession>
<dbReference type="Pfam" id="PF04264">
    <property type="entry name" value="YceI"/>
    <property type="match status" value="1"/>
</dbReference>
<dbReference type="Gene3D" id="2.40.128.110">
    <property type="entry name" value="Lipid/polyisoprenoid-binding, YceI-like"/>
    <property type="match status" value="1"/>
</dbReference>
<sequence length="198" mass="21777">MKKSFLAITMMGLLVMSCGQKKEENKDVVTETTEQVETAKTELTHSIEWTAFKTPEKVGVKGTFSDVKLLDVKEATTLEESLKGAAFIVTTSTVSTNDAGRDEKLKVEFFAKMVGNINGFFGEFKDGKVVVNLTMNGVTKEKEFTYVVEGNTMKINGSIDILGDFVAQTAFDSLHEACKDLHAGKTWSDVEIAVEIKK</sequence>
<name>A0A1G8EIZ8_9FLAO</name>
<dbReference type="InterPro" id="IPR007372">
    <property type="entry name" value="Lipid/polyisoprenoid-bd_YceI"/>
</dbReference>
<dbReference type="InterPro" id="IPR036761">
    <property type="entry name" value="TTHA0802/YceI-like_sf"/>
</dbReference>
<keyword evidence="3" id="KW-1185">Reference proteome</keyword>
<evidence type="ECO:0000313" key="3">
    <source>
        <dbReference type="Proteomes" id="UP000243588"/>
    </source>
</evidence>
<dbReference type="Proteomes" id="UP000243588">
    <property type="component" value="Unassembled WGS sequence"/>
</dbReference>
<protein>
    <submittedName>
        <fullName evidence="2">YceI-like domain-containing protein</fullName>
    </submittedName>
</protein>
<gene>
    <name evidence="2" type="ORF">SAMN05421818_11131</name>
</gene>
<dbReference type="PROSITE" id="PS51257">
    <property type="entry name" value="PROKAR_LIPOPROTEIN"/>
    <property type="match status" value="1"/>
</dbReference>
<dbReference type="EMBL" id="FNDQ01000011">
    <property type="protein sequence ID" value="SDH69905.1"/>
    <property type="molecule type" value="Genomic_DNA"/>
</dbReference>
<evidence type="ECO:0000259" key="1">
    <source>
        <dbReference type="Pfam" id="PF04264"/>
    </source>
</evidence>
<organism evidence="2 3">
    <name type="scientific">Myroides phaeus</name>
    <dbReference type="NCBI Taxonomy" id="702745"/>
    <lineage>
        <taxon>Bacteria</taxon>
        <taxon>Pseudomonadati</taxon>
        <taxon>Bacteroidota</taxon>
        <taxon>Flavobacteriia</taxon>
        <taxon>Flavobacteriales</taxon>
        <taxon>Flavobacteriaceae</taxon>
        <taxon>Myroides</taxon>
    </lineage>
</organism>
<proteinExistence type="predicted"/>
<dbReference type="STRING" id="702745.SAMN05421818_11131"/>
<dbReference type="SUPFAM" id="SSF101874">
    <property type="entry name" value="YceI-like"/>
    <property type="match status" value="1"/>
</dbReference>
<dbReference type="AlphaFoldDB" id="A0A1G8EIZ8"/>
<evidence type="ECO:0000313" key="2">
    <source>
        <dbReference type="EMBL" id="SDH69905.1"/>
    </source>
</evidence>